<evidence type="ECO:0000256" key="1">
    <source>
        <dbReference type="SAM" id="MobiDB-lite"/>
    </source>
</evidence>
<feature type="compositionally biased region" description="Basic and acidic residues" evidence="1">
    <location>
        <begin position="321"/>
        <end position="331"/>
    </location>
</feature>
<dbReference type="Proteomes" id="UP000008281">
    <property type="component" value="Unassembled WGS sequence"/>
</dbReference>
<keyword evidence="3" id="KW-1185">Reference proteome</keyword>
<evidence type="ECO:0000313" key="3">
    <source>
        <dbReference type="Proteomes" id="UP000008281"/>
    </source>
</evidence>
<organism evidence="3">
    <name type="scientific">Caenorhabditis remanei</name>
    <name type="common">Caenorhabditis vulgaris</name>
    <dbReference type="NCBI Taxonomy" id="31234"/>
    <lineage>
        <taxon>Eukaryota</taxon>
        <taxon>Metazoa</taxon>
        <taxon>Ecdysozoa</taxon>
        <taxon>Nematoda</taxon>
        <taxon>Chromadorea</taxon>
        <taxon>Rhabditida</taxon>
        <taxon>Rhabditina</taxon>
        <taxon>Rhabditomorpha</taxon>
        <taxon>Rhabditoidea</taxon>
        <taxon>Rhabditidae</taxon>
        <taxon>Peloderinae</taxon>
        <taxon>Caenorhabditis</taxon>
    </lineage>
</organism>
<proteinExistence type="predicted"/>
<accession>E3N4A1</accession>
<dbReference type="HOGENOM" id="CLU_624442_0_0_1"/>
<name>E3N4A1_CAERE</name>
<feature type="compositionally biased region" description="Acidic residues" evidence="1">
    <location>
        <begin position="388"/>
        <end position="439"/>
    </location>
</feature>
<feature type="compositionally biased region" description="Polar residues" evidence="1">
    <location>
        <begin position="332"/>
        <end position="341"/>
    </location>
</feature>
<evidence type="ECO:0000313" key="2">
    <source>
        <dbReference type="EMBL" id="EFO85419.1"/>
    </source>
</evidence>
<protein>
    <submittedName>
        <fullName evidence="2">Uncharacterized protein</fullName>
    </submittedName>
</protein>
<feature type="region of interest" description="Disordered" evidence="1">
    <location>
        <begin position="1"/>
        <end position="25"/>
    </location>
</feature>
<feature type="compositionally biased region" description="Acidic residues" evidence="1">
    <location>
        <begin position="359"/>
        <end position="374"/>
    </location>
</feature>
<feature type="compositionally biased region" description="Polar residues" evidence="1">
    <location>
        <begin position="1"/>
        <end position="11"/>
    </location>
</feature>
<dbReference type="InParanoid" id="E3N4A1"/>
<reference evidence="2" key="1">
    <citation type="submission" date="2007-07" db="EMBL/GenBank/DDBJ databases">
        <title>PCAP assembly of the Caenorhabditis remanei genome.</title>
        <authorList>
            <consortium name="The Caenorhabditis remanei Sequencing Consortium"/>
            <person name="Wilson R.K."/>
        </authorList>
    </citation>
    <scope>NUCLEOTIDE SEQUENCE [LARGE SCALE GENOMIC DNA]</scope>
    <source>
        <strain evidence="2">PB4641</strain>
    </source>
</reference>
<dbReference type="EMBL" id="DS268524">
    <property type="protein sequence ID" value="EFO85419.1"/>
    <property type="molecule type" value="Genomic_DNA"/>
</dbReference>
<sequence length="439" mass="49544">MTTSSSGQEVTGISPPAPAAVEQPASAAAAERIRLEKQINEGNYLDVNLHIVWVHGKVKYLRTKCDGFHRFDKYYMRLHMINLLMGMTCPKIRKRLSIPRMTGNNQSAVSTVRRYDRRHRPPTKIIHRNYAYEVVNDPLLQFPLPEIALRAPIDPIDNASNRDDVETTGLNEKIQRINLRSKSLDNIHIAIPDNVSPTLPQVSTEVLNEFLQALLTLAENSEEQAAILIGEVESFVERRRLGLRLALEHPVWRREGIPAILPVTPPSIATEHFTNYLKALLRFAEDSEEQAELVSEIFQIQKHIDYFQIIGEVGSFEERKGLQRREVHKSTESPVSGSSTAPVARGALHEHESEVSSDLSDEELILDNESEEDDTVRLIASDGRGALDEGEGEGSPDLSDEELDDSEEETDEDSEEGEEWETDMDEEADAEFEEDEEEE</sequence>
<gene>
    <name evidence="2" type="ORF">CRE_23649</name>
</gene>
<feature type="region of interest" description="Disordered" evidence="1">
    <location>
        <begin position="321"/>
        <end position="439"/>
    </location>
</feature>
<dbReference type="AlphaFoldDB" id="E3N4A1"/>